<sequence>MAGNMMEYDFKSHPFVKLTQAAQPEELFRQFQGMMVAGKAMEAAAVSNARQMMDQSYQQTLKILEEMDRKFYQQKEEQPSLHFPFDVLDQMTRQAHEQWNRVTGVSGQEQKQAEEALKAQLAEMEKLLSERDDTLEIALADIDKAVKAKATAQRNARKVKTEREEFEAQCKTLYEDIKTKDASLAEVQQENNQLKTKQVDLEKRLEVLNAELATLKVKQAQNAGA</sequence>
<comment type="caution">
    <text evidence="2">The sequence shown here is derived from an EMBL/GenBank/DDBJ whole genome shotgun (WGS) entry which is preliminary data.</text>
</comment>
<dbReference type="EMBL" id="LDOU01000015">
    <property type="protein sequence ID" value="KLV08042.1"/>
    <property type="molecule type" value="Genomic_DNA"/>
</dbReference>
<reference evidence="2 3" key="1">
    <citation type="submission" date="2015-05" db="EMBL/GenBank/DDBJ databases">
        <title>Photobacterium galathea sp. nov.</title>
        <authorList>
            <person name="Machado H."/>
            <person name="Gram L."/>
        </authorList>
    </citation>
    <scope>NUCLEOTIDE SEQUENCE [LARGE SCALE GENOMIC DNA]</scope>
    <source>
        <strain evidence="2 3">DSM 22954</strain>
    </source>
</reference>
<keyword evidence="1" id="KW-0175">Coiled coil</keyword>
<dbReference type="PATRIC" id="fig|320778.3.peg.3154"/>
<keyword evidence="3" id="KW-1185">Reference proteome</keyword>
<accession>A0A0J1K0Q3</accession>
<evidence type="ECO:0000313" key="3">
    <source>
        <dbReference type="Proteomes" id="UP000035909"/>
    </source>
</evidence>
<evidence type="ECO:0000256" key="1">
    <source>
        <dbReference type="SAM" id="Coils"/>
    </source>
</evidence>
<proteinExistence type="predicted"/>
<protein>
    <submittedName>
        <fullName evidence="2">Uncharacterized protein</fullName>
    </submittedName>
</protein>
<evidence type="ECO:0000313" key="2">
    <source>
        <dbReference type="EMBL" id="KLV08042.1"/>
    </source>
</evidence>
<dbReference type="STRING" id="320778.ABT57_14515"/>
<organism evidence="2 3">
    <name type="scientific">Photobacterium ganghwense</name>
    <dbReference type="NCBI Taxonomy" id="320778"/>
    <lineage>
        <taxon>Bacteria</taxon>
        <taxon>Pseudomonadati</taxon>
        <taxon>Pseudomonadota</taxon>
        <taxon>Gammaproteobacteria</taxon>
        <taxon>Vibrionales</taxon>
        <taxon>Vibrionaceae</taxon>
        <taxon>Photobacterium</taxon>
    </lineage>
</organism>
<gene>
    <name evidence="2" type="ORF">ABT57_14515</name>
</gene>
<name>A0A0J1K0Q3_9GAMM</name>
<dbReference type="RefSeq" id="WP_207103771.1">
    <property type="nucleotide sequence ID" value="NZ_CP071326.1"/>
</dbReference>
<feature type="coiled-coil region" evidence="1">
    <location>
        <begin position="107"/>
        <end position="218"/>
    </location>
</feature>
<dbReference type="Proteomes" id="UP000035909">
    <property type="component" value="Unassembled WGS sequence"/>
</dbReference>
<dbReference type="AlphaFoldDB" id="A0A0J1K0Q3"/>